<proteinExistence type="predicted"/>
<dbReference type="Proteomes" id="UP000808349">
    <property type="component" value="Unassembled WGS sequence"/>
</dbReference>
<sequence length="254" mass="29447">MKNFNIYAIVCIVILGLNCNNDNKPKKLKYTIIQEYPHDPQSFTQGLVWENNVLYESIGLENKSKLLKVDMITGQAYDTIHMDDHIFAEGICVLDSFIYQLTWQNHFVFVYRKSNFDLIKTFTIATEGWGICSDGQNLWVSDGTNTLYYYNPNDLGLIKKIYVKNKNVMISQLNELEYVDGFIYANQWNRNDIYKIDPIDGKVVGILNLFDLKNKAATKYSNIDVLNGIAFNSESKTFYITGKFWPTLFEIKIE</sequence>
<dbReference type="PANTHER" id="PTHR31270">
    <property type="entry name" value="GLUTAMINYL-PEPTIDE CYCLOTRANSFERASE"/>
    <property type="match status" value="1"/>
</dbReference>
<dbReference type="AlphaFoldDB" id="A0A9D7S6Y5"/>
<dbReference type="InterPro" id="IPR011044">
    <property type="entry name" value="Quino_amine_DH_bsu"/>
</dbReference>
<dbReference type="EMBL" id="JADKFW010000004">
    <property type="protein sequence ID" value="MBK9716506.1"/>
    <property type="molecule type" value="Genomic_DNA"/>
</dbReference>
<dbReference type="SUPFAM" id="SSF50969">
    <property type="entry name" value="YVTN repeat-like/Quinoprotein amine dehydrogenase"/>
    <property type="match status" value="1"/>
</dbReference>
<accession>A0A9D7S6Y5</accession>
<dbReference type="Gene3D" id="2.130.10.10">
    <property type="entry name" value="YVTN repeat-like/Quinoprotein amine dehydrogenase"/>
    <property type="match status" value="1"/>
</dbReference>
<organism evidence="1 2">
    <name type="scientific">Candidatus Defluviibacterium haderslevense</name>
    <dbReference type="NCBI Taxonomy" id="2981993"/>
    <lineage>
        <taxon>Bacteria</taxon>
        <taxon>Pseudomonadati</taxon>
        <taxon>Bacteroidota</taxon>
        <taxon>Saprospiria</taxon>
        <taxon>Saprospirales</taxon>
        <taxon>Saprospiraceae</taxon>
        <taxon>Candidatus Defluviibacterium</taxon>
    </lineage>
</organism>
<dbReference type="PANTHER" id="PTHR31270:SF1">
    <property type="entry name" value="GLUTAMINYL-PEPTIDE CYCLOTRANSFERASE"/>
    <property type="match status" value="1"/>
</dbReference>
<dbReference type="InterPro" id="IPR015943">
    <property type="entry name" value="WD40/YVTN_repeat-like_dom_sf"/>
</dbReference>
<reference evidence="1 2" key="1">
    <citation type="submission" date="2020-10" db="EMBL/GenBank/DDBJ databases">
        <title>Connecting structure to function with the recovery of over 1000 high-quality activated sludge metagenome-assembled genomes encoding full-length rRNA genes using long-read sequencing.</title>
        <authorList>
            <person name="Singleton C.M."/>
            <person name="Petriglieri F."/>
            <person name="Kristensen J.M."/>
            <person name="Kirkegaard R.H."/>
            <person name="Michaelsen T.Y."/>
            <person name="Andersen M.H."/>
            <person name="Karst S.M."/>
            <person name="Dueholm M.S."/>
            <person name="Nielsen P.H."/>
            <person name="Albertsen M."/>
        </authorList>
    </citation>
    <scope>NUCLEOTIDE SEQUENCE [LARGE SCALE GENOMIC DNA]</scope>
    <source>
        <strain evidence="1">Ribe_18-Q3-R11-54_BAT3C.373</strain>
    </source>
</reference>
<protein>
    <submittedName>
        <fullName evidence="1">Glutaminyl-peptide cyclotransferase</fullName>
    </submittedName>
</protein>
<gene>
    <name evidence="1" type="ORF">IPO85_03090</name>
</gene>
<evidence type="ECO:0000313" key="1">
    <source>
        <dbReference type="EMBL" id="MBK9716506.1"/>
    </source>
</evidence>
<dbReference type="Pfam" id="PF05096">
    <property type="entry name" value="Glu_cyclase_2"/>
    <property type="match status" value="1"/>
</dbReference>
<dbReference type="GO" id="GO:0016603">
    <property type="term" value="F:glutaminyl-peptide cyclotransferase activity"/>
    <property type="evidence" value="ECO:0007669"/>
    <property type="project" value="InterPro"/>
</dbReference>
<name>A0A9D7S6Y5_9BACT</name>
<evidence type="ECO:0000313" key="2">
    <source>
        <dbReference type="Proteomes" id="UP000808349"/>
    </source>
</evidence>
<dbReference type="InterPro" id="IPR007788">
    <property type="entry name" value="QCT"/>
</dbReference>
<comment type="caution">
    <text evidence="1">The sequence shown here is derived from an EMBL/GenBank/DDBJ whole genome shotgun (WGS) entry which is preliminary data.</text>
</comment>